<organism evidence="1 2">
    <name type="scientific">Chryseobacterium kimseyorum</name>
    <dbReference type="NCBI Taxonomy" id="2984028"/>
    <lineage>
        <taxon>Bacteria</taxon>
        <taxon>Pseudomonadati</taxon>
        <taxon>Bacteroidota</taxon>
        <taxon>Flavobacteriia</taxon>
        <taxon>Flavobacteriales</taxon>
        <taxon>Weeksellaceae</taxon>
        <taxon>Chryseobacterium group</taxon>
        <taxon>Chryseobacterium</taxon>
    </lineage>
</organism>
<dbReference type="EMBL" id="JAPDHW010000001">
    <property type="protein sequence ID" value="MCW3167066.1"/>
    <property type="molecule type" value="Genomic_DNA"/>
</dbReference>
<sequence>MERIKFFLDEKQVQKTKKTAVIDSIKFSEIKSFLCEADNYSFDQIRLKIKPNLNKIVIDIATGIRYPAFDDFMKIIQQSKYGPYFDLKN</sequence>
<dbReference type="Proteomes" id="UP001163731">
    <property type="component" value="Unassembled WGS sequence"/>
</dbReference>
<keyword evidence="2" id="KW-1185">Reference proteome</keyword>
<dbReference type="RefSeq" id="WP_264748362.1">
    <property type="nucleotide sequence ID" value="NZ_JAPDHW010000001.1"/>
</dbReference>
<evidence type="ECO:0000313" key="2">
    <source>
        <dbReference type="Proteomes" id="UP001163731"/>
    </source>
</evidence>
<proteinExistence type="predicted"/>
<accession>A0ABT3HTF8</accession>
<evidence type="ECO:0000313" key="1">
    <source>
        <dbReference type="EMBL" id="MCW3167066.1"/>
    </source>
</evidence>
<comment type="caution">
    <text evidence="1">The sequence shown here is derived from an EMBL/GenBank/DDBJ whole genome shotgun (WGS) entry which is preliminary data.</text>
</comment>
<reference evidence="1" key="1">
    <citation type="submission" date="2022-10" db="EMBL/GenBank/DDBJ databases">
        <title>Chryseobacterium babae sp. nov. isolated from the gut of the beetle Oryctes rhinoceros, and Chryseobacterium kimseyorum sp. nov., isolated from a stick insect rearing cage.</title>
        <authorList>
            <person name="Shelomi M."/>
            <person name="Han C.-J."/>
            <person name="Chen W.-M."/>
            <person name="Chen H.-K."/>
            <person name="Liaw S.-J."/>
            <person name="Muhle E."/>
            <person name="Clermont D."/>
        </authorList>
    </citation>
    <scope>NUCLEOTIDE SEQUENCE</scope>
    <source>
        <strain evidence="1">09-1422</strain>
    </source>
</reference>
<gene>
    <name evidence="1" type="ORF">OMO38_00875</name>
</gene>
<protein>
    <submittedName>
        <fullName evidence="1">Uncharacterized protein</fullName>
    </submittedName>
</protein>
<name>A0ABT3HTF8_9FLAO</name>